<keyword evidence="7" id="KW-0378">Hydrolase</keyword>
<keyword evidence="3" id="KW-0460">Magnesium</keyword>
<keyword evidence="9" id="KW-1185">Reference proteome</keyword>
<dbReference type="InterPro" id="IPR006311">
    <property type="entry name" value="TAT_signal"/>
</dbReference>
<dbReference type="Gene3D" id="3.40.720.10">
    <property type="entry name" value="Alkaline Phosphatase, subunit A"/>
    <property type="match status" value="1"/>
</dbReference>
<evidence type="ECO:0000256" key="2">
    <source>
        <dbReference type="PIRSR" id="PIRSR601952-1"/>
    </source>
</evidence>
<feature type="binding site" evidence="3">
    <location>
        <position position="314"/>
    </location>
    <ligand>
        <name>Zn(2+)</name>
        <dbReference type="ChEBI" id="CHEBI:29105"/>
        <label>2</label>
    </ligand>
</feature>
<dbReference type="InterPro" id="IPR017850">
    <property type="entry name" value="Alkaline_phosphatase_core_sf"/>
</dbReference>
<evidence type="ECO:0000313" key="8">
    <source>
        <dbReference type="EMBL" id="PZA22062.1"/>
    </source>
</evidence>
<proteinExistence type="inferred from homology"/>
<evidence type="ECO:0000256" key="4">
    <source>
        <dbReference type="RuleBase" id="RU003946"/>
    </source>
</evidence>
<feature type="active site" description="Phosphoserine intermediate" evidence="2">
    <location>
        <position position="113"/>
    </location>
</feature>
<gene>
    <name evidence="8" type="ORF">DMO24_07030</name>
    <name evidence="7" type="ORF">FHX36_000052</name>
</gene>
<feature type="binding site" evidence="3">
    <location>
        <position position="357"/>
    </location>
    <ligand>
        <name>Zn(2+)</name>
        <dbReference type="ChEBI" id="CHEBI:29105"/>
        <label>2</label>
    </ligand>
</feature>
<feature type="binding site" evidence="3">
    <location>
        <position position="417"/>
    </location>
    <ligand>
        <name>Zn(2+)</name>
        <dbReference type="ChEBI" id="CHEBI:29105"/>
        <label>2</label>
    </ligand>
</feature>
<dbReference type="Proteomes" id="UP000580718">
    <property type="component" value="Unassembled WGS sequence"/>
</dbReference>
<comment type="caution">
    <text evidence="8">The sequence shown here is derived from an EMBL/GenBank/DDBJ whole genome shotgun (WGS) entry which is preliminary data.</text>
</comment>
<feature type="binding site" evidence="3">
    <location>
        <position position="309"/>
    </location>
    <ligand>
        <name>Mg(2+)</name>
        <dbReference type="ChEBI" id="CHEBI:18420"/>
    </ligand>
</feature>
<dbReference type="EC" id="3.1.3.1" evidence="7"/>
<evidence type="ECO:0000313" key="7">
    <source>
        <dbReference type="EMBL" id="MBB3674317.1"/>
    </source>
</evidence>
<dbReference type="PRINTS" id="PR00113">
    <property type="entry name" value="ALKPHPHTASE"/>
</dbReference>
<evidence type="ECO:0000313" key="10">
    <source>
        <dbReference type="Proteomes" id="UP000580718"/>
    </source>
</evidence>
<feature type="compositionally biased region" description="Gly residues" evidence="5">
    <location>
        <begin position="38"/>
        <end position="48"/>
    </location>
</feature>
<name>A0A323VB09_9ACTN</name>
<keyword evidence="3" id="KW-0479">Metal-binding</keyword>
<dbReference type="SMART" id="SM00098">
    <property type="entry name" value="alkPPc"/>
    <property type="match status" value="1"/>
</dbReference>
<feature type="binding site" evidence="3">
    <location>
        <position position="67"/>
    </location>
    <ligand>
        <name>Mg(2+)</name>
        <dbReference type="ChEBI" id="CHEBI:18420"/>
    </ligand>
</feature>
<keyword evidence="3" id="KW-0862">Zinc</keyword>
<protein>
    <submittedName>
        <fullName evidence="8">Alkaline phosphatase</fullName>
        <ecNumber evidence="7">3.1.3.1</ecNumber>
    </submittedName>
</protein>
<dbReference type="EMBL" id="JACIBU010000001">
    <property type="protein sequence ID" value="MBB3674317.1"/>
    <property type="molecule type" value="Genomic_DNA"/>
</dbReference>
<accession>A0A323VB09</accession>
<reference evidence="8 9" key="1">
    <citation type="submission" date="2018-06" db="EMBL/GenBank/DDBJ databases">
        <title>Draft genome sequence of Modestobacter versicolor CP153-2.</title>
        <authorList>
            <person name="Gundlapally S.R."/>
        </authorList>
    </citation>
    <scope>NUCLEOTIDE SEQUENCE [LARGE SCALE GENOMIC DNA]</scope>
    <source>
        <strain evidence="8 9">CP153-2</strain>
    </source>
</reference>
<dbReference type="InterPro" id="IPR001952">
    <property type="entry name" value="Alkaline_phosphatase"/>
</dbReference>
<evidence type="ECO:0000256" key="1">
    <source>
        <dbReference type="ARBA" id="ARBA00022553"/>
    </source>
</evidence>
<keyword evidence="6" id="KW-0732">Signal</keyword>
<feature type="signal peptide" evidence="6">
    <location>
        <begin position="1"/>
        <end position="35"/>
    </location>
</feature>
<dbReference type="PROSITE" id="PS51318">
    <property type="entry name" value="TAT"/>
    <property type="match status" value="1"/>
</dbReference>
<evidence type="ECO:0000256" key="5">
    <source>
        <dbReference type="SAM" id="MobiDB-lite"/>
    </source>
</evidence>
<dbReference type="PANTHER" id="PTHR11596:SF5">
    <property type="entry name" value="ALKALINE PHOSPHATASE"/>
    <property type="match status" value="1"/>
</dbReference>
<dbReference type="PANTHER" id="PTHR11596">
    <property type="entry name" value="ALKALINE PHOSPHATASE"/>
    <property type="match status" value="1"/>
</dbReference>
<evidence type="ECO:0000256" key="3">
    <source>
        <dbReference type="PIRSR" id="PIRSR601952-2"/>
    </source>
</evidence>
<dbReference type="OrthoDB" id="9794455at2"/>
<dbReference type="Proteomes" id="UP000247602">
    <property type="component" value="Unassembled WGS sequence"/>
</dbReference>
<feature type="binding site" evidence="3">
    <location>
        <position position="67"/>
    </location>
    <ligand>
        <name>Zn(2+)</name>
        <dbReference type="ChEBI" id="CHEBI:29105"/>
        <label>2</label>
    </ligand>
</feature>
<comment type="cofactor">
    <cofactor evidence="3">
        <name>Zn(2+)</name>
        <dbReference type="ChEBI" id="CHEBI:29105"/>
    </cofactor>
    <text evidence="3">Binds 2 Zn(2+) ions.</text>
</comment>
<comment type="similarity">
    <text evidence="4">Belongs to the alkaline phosphatase family.</text>
</comment>
<dbReference type="SUPFAM" id="SSF53649">
    <property type="entry name" value="Alkaline phosphatase-like"/>
    <property type="match status" value="1"/>
</dbReference>
<feature type="chain" id="PRO_5036328014" evidence="6">
    <location>
        <begin position="36"/>
        <end position="453"/>
    </location>
</feature>
<feature type="region of interest" description="Disordered" evidence="5">
    <location>
        <begin position="38"/>
        <end position="57"/>
    </location>
</feature>
<dbReference type="EMBL" id="QKNV01000050">
    <property type="protein sequence ID" value="PZA22062.1"/>
    <property type="molecule type" value="Genomic_DNA"/>
</dbReference>
<feature type="binding site" evidence="3">
    <location>
        <position position="356"/>
    </location>
    <ligand>
        <name>Zn(2+)</name>
        <dbReference type="ChEBI" id="CHEBI:29105"/>
        <label>2</label>
    </ligand>
</feature>
<dbReference type="GO" id="GO:0004035">
    <property type="term" value="F:alkaline phosphatase activity"/>
    <property type="evidence" value="ECO:0007669"/>
    <property type="project" value="UniProtKB-EC"/>
</dbReference>
<dbReference type="Pfam" id="PF00245">
    <property type="entry name" value="Alk_phosphatase"/>
    <property type="match status" value="1"/>
</dbReference>
<comment type="cofactor">
    <cofactor evidence="3">
        <name>Mg(2+)</name>
        <dbReference type="ChEBI" id="CHEBI:18420"/>
    </cofactor>
    <text evidence="3">Binds 1 Mg(2+) ion.</text>
</comment>
<feature type="binding site" evidence="3">
    <location>
        <position position="166"/>
    </location>
    <ligand>
        <name>Mg(2+)</name>
        <dbReference type="ChEBI" id="CHEBI:18420"/>
    </ligand>
</feature>
<keyword evidence="1" id="KW-0597">Phosphoprotein</keyword>
<dbReference type="AlphaFoldDB" id="A0A323VB09"/>
<organism evidence="8 9">
    <name type="scientific">Modestobacter versicolor</name>
    <dbReference type="NCBI Taxonomy" id="429133"/>
    <lineage>
        <taxon>Bacteria</taxon>
        <taxon>Bacillati</taxon>
        <taxon>Actinomycetota</taxon>
        <taxon>Actinomycetes</taxon>
        <taxon>Geodermatophilales</taxon>
        <taxon>Geodermatophilaceae</taxon>
        <taxon>Modestobacter</taxon>
    </lineage>
</organism>
<feature type="region of interest" description="Disordered" evidence="5">
    <location>
        <begin position="367"/>
        <end position="394"/>
    </location>
</feature>
<dbReference type="GO" id="GO:0046872">
    <property type="term" value="F:metal ion binding"/>
    <property type="evidence" value="ECO:0007669"/>
    <property type="project" value="UniProtKB-KW"/>
</dbReference>
<sequence length="453" mass="47263">MSTTTTRRLRRRALPVCLAAALVGTVVVLAPSASAGGGGHGNGPGNGHGHGHGHGKDARSVIFVNGDGMAAAHREAARLDQEGFDGQLAMDSLPIAGLQTTDARDPEDTITDSAASASAWATGVKTYNGAISVDLAGNPLPTIGGEAQQAGLATGLVTTAQVTDASPAAFFSNSVNRSAQDDIARQYLEVTKPQVILGGGEDWWLPAGDEGTYPPRAGDPEDPEVSRSTQGDLVARAQELGYEYVSTPEEFAAAEGDQLLGLFANEEMFQQRPEGQGDEFDPVVPLADMATRALEILSQDEDGFFLLIEEEAVDEMSHNNNGARMLESMRSLDAAVEVARAYVAEHPDTLLIVTGDHECGGLTIEDVDPTDESGPGGTLPQETAAEGTTESGEDGPFYVAGTDGGYDFALDWTTTGHTGAPTVVTAEGPGSRALTGYYPNTRLHEVVRDVLLG</sequence>
<dbReference type="CDD" id="cd16012">
    <property type="entry name" value="ALP"/>
    <property type="match status" value="1"/>
</dbReference>
<reference evidence="7 10" key="2">
    <citation type="submission" date="2020-08" db="EMBL/GenBank/DDBJ databases">
        <title>Sequencing the genomes of 1000 actinobacteria strains.</title>
        <authorList>
            <person name="Klenk H.-P."/>
        </authorList>
    </citation>
    <scope>NUCLEOTIDE SEQUENCE [LARGE SCALE GENOMIC DNA]</scope>
    <source>
        <strain evidence="7 10">DSM 16678</strain>
    </source>
</reference>
<evidence type="ECO:0000256" key="6">
    <source>
        <dbReference type="SAM" id="SignalP"/>
    </source>
</evidence>
<feature type="binding site" evidence="3">
    <location>
        <position position="164"/>
    </location>
    <ligand>
        <name>Mg(2+)</name>
        <dbReference type="ChEBI" id="CHEBI:18420"/>
    </ligand>
</feature>
<feature type="binding site" evidence="3">
    <location>
        <position position="318"/>
    </location>
    <ligand>
        <name>Zn(2+)</name>
        <dbReference type="ChEBI" id="CHEBI:29105"/>
        <label>2</label>
    </ligand>
</feature>
<evidence type="ECO:0000313" key="9">
    <source>
        <dbReference type="Proteomes" id="UP000247602"/>
    </source>
</evidence>
<dbReference type="RefSeq" id="WP_110551605.1">
    <property type="nucleotide sequence ID" value="NZ_JACIBU010000001.1"/>
</dbReference>
<feature type="region of interest" description="Disordered" evidence="5">
    <location>
        <begin position="201"/>
        <end position="227"/>
    </location>
</feature>